<feature type="domain" description="Fumarylacetoacetase-like C-terminal" evidence="3">
    <location>
        <begin position="120"/>
        <end position="301"/>
    </location>
</feature>
<evidence type="ECO:0000313" key="4">
    <source>
        <dbReference type="EMBL" id="MBI0311471.1"/>
    </source>
</evidence>
<keyword evidence="4" id="KW-0378">Hydrolase</keyword>
<dbReference type="InterPro" id="IPR050772">
    <property type="entry name" value="Hydratase-Decarb/MhpD_sf"/>
</dbReference>
<dbReference type="Gene3D" id="3.90.850.10">
    <property type="entry name" value="Fumarylacetoacetase-like, C-terminal domain"/>
    <property type="match status" value="1"/>
</dbReference>
<sequence length="305" mass="31193">MAGEHPGRARGCSGAWAPDSDGRAARGPSHEPGRCVPGRVRPAGPGDGEGRMSVNVSELAARLSKAVADRTAITKLTDEFPELDIPTGYRVQRELRSAAGEIAGWKLGVTSRAKQAQVGVDSPIYGFLPAAGAVDLGEPLDTSALIQPRCEPEIVFTLGRNLEGPHITAADVVAASSGVAVGIEVLDSRFVDYGFTMADVVADNTSASRFVVGVPVPPSGIDLRLVGVLLEKNGEVVATASGAASLGHPAAAVAWLVRQLAAEDEGLAAGQIVLSGGLTAAVPVRPGDVVTATIDRLGSVELGCR</sequence>
<dbReference type="PANTHER" id="PTHR30143:SF0">
    <property type="entry name" value="2-KETO-4-PENTENOATE HYDRATASE"/>
    <property type="match status" value="1"/>
</dbReference>
<organism evidence="4 5">
    <name type="scientific">Streptomyces javensis</name>
    <dbReference type="NCBI Taxonomy" id="114698"/>
    <lineage>
        <taxon>Bacteria</taxon>
        <taxon>Bacillati</taxon>
        <taxon>Actinomycetota</taxon>
        <taxon>Actinomycetes</taxon>
        <taxon>Kitasatosporales</taxon>
        <taxon>Streptomycetaceae</taxon>
        <taxon>Streptomyces</taxon>
        <taxon>Streptomyces violaceusniger group</taxon>
    </lineage>
</organism>
<reference evidence="4 5" key="1">
    <citation type="submission" date="2020-12" db="EMBL/GenBank/DDBJ databases">
        <authorList>
            <person name="Kusuma A.B."/>
            <person name="Nouioui I."/>
            <person name="Goodfellow M."/>
        </authorList>
    </citation>
    <scope>NUCLEOTIDE SEQUENCE [LARGE SCALE GENOMIC DNA]</scope>
    <source>
        <strain evidence="4 5">DSM 41764</strain>
    </source>
</reference>
<feature type="compositionally biased region" description="Basic and acidic residues" evidence="2">
    <location>
        <begin position="20"/>
        <end position="33"/>
    </location>
</feature>
<accession>A0ABS0R258</accession>
<evidence type="ECO:0000259" key="3">
    <source>
        <dbReference type="Pfam" id="PF01557"/>
    </source>
</evidence>
<keyword evidence="5" id="KW-1185">Reference proteome</keyword>
<dbReference type="EMBL" id="JAEEAQ010000001">
    <property type="protein sequence ID" value="MBI0311471.1"/>
    <property type="molecule type" value="Genomic_DNA"/>
</dbReference>
<evidence type="ECO:0000313" key="5">
    <source>
        <dbReference type="Proteomes" id="UP000638849"/>
    </source>
</evidence>
<dbReference type="SUPFAM" id="SSF56529">
    <property type="entry name" value="FAH"/>
    <property type="match status" value="1"/>
</dbReference>
<evidence type="ECO:0000256" key="1">
    <source>
        <dbReference type="ARBA" id="ARBA00023239"/>
    </source>
</evidence>
<dbReference type="InterPro" id="IPR036663">
    <property type="entry name" value="Fumarylacetoacetase_C_sf"/>
</dbReference>
<dbReference type="GO" id="GO:0016787">
    <property type="term" value="F:hydrolase activity"/>
    <property type="evidence" value="ECO:0007669"/>
    <property type="project" value="UniProtKB-KW"/>
</dbReference>
<proteinExistence type="predicted"/>
<dbReference type="PANTHER" id="PTHR30143">
    <property type="entry name" value="ACID HYDRATASE"/>
    <property type="match status" value="1"/>
</dbReference>
<protein>
    <submittedName>
        <fullName evidence="4">Fumarylacetoacetate hydrolase family protein</fullName>
    </submittedName>
</protein>
<evidence type="ECO:0000256" key="2">
    <source>
        <dbReference type="SAM" id="MobiDB-lite"/>
    </source>
</evidence>
<dbReference type="InterPro" id="IPR011234">
    <property type="entry name" value="Fumarylacetoacetase-like_C"/>
</dbReference>
<keyword evidence="1" id="KW-0456">Lyase</keyword>
<dbReference type="Proteomes" id="UP000638849">
    <property type="component" value="Unassembled WGS sequence"/>
</dbReference>
<feature type="region of interest" description="Disordered" evidence="2">
    <location>
        <begin position="1"/>
        <end position="51"/>
    </location>
</feature>
<comment type="caution">
    <text evidence="4">The sequence shown here is derived from an EMBL/GenBank/DDBJ whole genome shotgun (WGS) entry which is preliminary data.</text>
</comment>
<dbReference type="Pfam" id="PF01557">
    <property type="entry name" value="FAA_hydrolase"/>
    <property type="match status" value="1"/>
</dbReference>
<gene>
    <name evidence="4" type="ORF">JBF12_00155</name>
</gene>
<name>A0ABS0R258_9ACTN</name>